<reference evidence="1" key="2">
    <citation type="submission" date="2025-08" db="UniProtKB">
        <authorList>
            <consortium name="Ensembl"/>
        </authorList>
    </citation>
    <scope>IDENTIFICATION</scope>
</reference>
<dbReference type="AlphaFoldDB" id="A0A674GXK2"/>
<sequence length="46" mass="5156">MMPFPPCLQTFLLSCSLVMNSSLSRAPPQTRICLVSNTWLLKAFPD</sequence>
<reference evidence="1 2" key="1">
    <citation type="journal article" date="2010" name="Nature">
        <title>The genome of a songbird.</title>
        <authorList>
            <person name="Warren W.C."/>
            <person name="Clayton D.F."/>
            <person name="Ellegren H."/>
            <person name="Arnold A.P."/>
            <person name="Hillier L.W."/>
            <person name="Kunstner A."/>
            <person name="Searle S."/>
            <person name="White S."/>
            <person name="Vilella A.J."/>
            <person name="Fairley S."/>
            <person name="Heger A."/>
            <person name="Kong L."/>
            <person name="Ponting C.P."/>
            <person name="Jarvis E.D."/>
            <person name="Mello C.V."/>
            <person name="Minx P."/>
            <person name="Lovell P."/>
            <person name="Velho T.A."/>
            <person name="Ferris M."/>
            <person name="Balakrishnan C.N."/>
            <person name="Sinha S."/>
            <person name="Blatti C."/>
            <person name="London S.E."/>
            <person name="Li Y."/>
            <person name="Lin Y.C."/>
            <person name="George J."/>
            <person name="Sweedler J."/>
            <person name="Southey B."/>
            <person name="Gunaratne P."/>
            <person name="Watson M."/>
            <person name="Nam K."/>
            <person name="Backstrom N."/>
            <person name="Smeds L."/>
            <person name="Nabholz B."/>
            <person name="Itoh Y."/>
            <person name="Whitney O."/>
            <person name="Pfenning A.R."/>
            <person name="Howard J."/>
            <person name="Volker M."/>
            <person name="Skinner B.M."/>
            <person name="Griffin D.K."/>
            <person name="Ye L."/>
            <person name="McLaren W.M."/>
            <person name="Flicek P."/>
            <person name="Quesada V."/>
            <person name="Velasco G."/>
            <person name="Lopez-Otin C."/>
            <person name="Puente X.S."/>
            <person name="Olender T."/>
            <person name="Lancet D."/>
            <person name="Smit A.F."/>
            <person name="Hubley R."/>
            <person name="Konkel M.K."/>
            <person name="Walker J.A."/>
            <person name="Batzer M.A."/>
            <person name="Gu W."/>
            <person name="Pollock D.D."/>
            <person name="Chen L."/>
            <person name="Cheng Z."/>
            <person name="Eichler E.E."/>
            <person name="Stapley J."/>
            <person name="Slate J."/>
            <person name="Ekblom R."/>
            <person name="Birkhead T."/>
            <person name="Burke T."/>
            <person name="Burt D."/>
            <person name="Scharff C."/>
            <person name="Adam I."/>
            <person name="Richard H."/>
            <person name="Sultan M."/>
            <person name="Soldatov A."/>
            <person name="Lehrach H."/>
            <person name="Edwards S.V."/>
            <person name="Yang S.P."/>
            <person name="Li X."/>
            <person name="Graves T."/>
            <person name="Fulton L."/>
            <person name="Nelson J."/>
            <person name="Chinwalla A."/>
            <person name="Hou S."/>
            <person name="Mardis E.R."/>
            <person name="Wilson R.K."/>
        </authorList>
    </citation>
    <scope>NUCLEOTIDE SEQUENCE [LARGE SCALE GENOMIC DNA]</scope>
</reference>
<evidence type="ECO:0000313" key="2">
    <source>
        <dbReference type="Proteomes" id="UP000007754"/>
    </source>
</evidence>
<protein>
    <submittedName>
        <fullName evidence="1">Uncharacterized protein</fullName>
    </submittedName>
</protein>
<organism evidence="1 2">
    <name type="scientific">Taeniopygia guttata</name>
    <name type="common">Zebra finch</name>
    <name type="synonym">Poephila guttata</name>
    <dbReference type="NCBI Taxonomy" id="59729"/>
    <lineage>
        <taxon>Eukaryota</taxon>
        <taxon>Metazoa</taxon>
        <taxon>Chordata</taxon>
        <taxon>Craniata</taxon>
        <taxon>Vertebrata</taxon>
        <taxon>Euteleostomi</taxon>
        <taxon>Archelosauria</taxon>
        <taxon>Archosauria</taxon>
        <taxon>Dinosauria</taxon>
        <taxon>Saurischia</taxon>
        <taxon>Theropoda</taxon>
        <taxon>Coelurosauria</taxon>
        <taxon>Aves</taxon>
        <taxon>Neognathae</taxon>
        <taxon>Neoaves</taxon>
        <taxon>Telluraves</taxon>
        <taxon>Australaves</taxon>
        <taxon>Passeriformes</taxon>
        <taxon>Passeroidea</taxon>
        <taxon>Estrildidae</taxon>
        <taxon>Estrildinae</taxon>
        <taxon>Taeniopygia</taxon>
    </lineage>
</organism>
<dbReference type="Ensembl" id="ENSTGUT00000022828.1">
    <property type="protein sequence ID" value="ENSTGUP00000027799.1"/>
    <property type="gene ID" value="ENSTGUG00000026236.1"/>
</dbReference>
<name>A0A674GXK2_TAEGU</name>
<reference evidence="1" key="3">
    <citation type="submission" date="2025-09" db="UniProtKB">
        <authorList>
            <consortium name="Ensembl"/>
        </authorList>
    </citation>
    <scope>IDENTIFICATION</scope>
</reference>
<dbReference type="Proteomes" id="UP000007754">
    <property type="component" value="Chromosome 11"/>
</dbReference>
<accession>A0A674GXK2</accession>
<evidence type="ECO:0000313" key="1">
    <source>
        <dbReference type="Ensembl" id="ENSTGUP00000027799.1"/>
    </source>
</evidence>
<keyword evidence="2" id="KW-1185">Reference proteome</keyword>
<proteinExistence type="predicted"/>
<dbReference type="InParanoid" id="A0A674GXK2"/>